<proteinExistence type="predicted"/>
<dbReference type="EMBL" id="QFXC01000008">
    <property type="protein sequence ID" value="RDH83908.1"/>
    <property type="molecule type" value="Genomic_DNA"/>
</dbReference>
<reference evidence="1 2" key="1">
    <citation type="journal article" date="2018" name="ISME J.">
        <title>Endosymbiont genomes yield clues of tubeworm success.</title>
        <authorList>
            <person name="Li Y."/>
            <person name="Liles M.R."/>
            <person name="Halanych K.M."/>
        </authorList>
    </citation>
    <scope>NUCLEOTIDE SEQUENCE [LARGE SCALE GENOMIC DNA]</scope>
    <source>
        <strain evidence="1">A1464</strain>
    </source>
</reference>
<gene>
    <name evidence="1" type="ORF">DIZ80_07160</name>
</gene>
<evidence type="ECO:0008006" key="3">
    <source>
        <dbReference type="Google" id="ProtNLM"/>
    </source>
</evidence>
<dbReference type="Pfam" id="PF11227">
    <property type="entry name" value="DUF3025"/>
    <property type="match status" value="1"/>
</dbReference>
<accession>A0A370DG60</accession>
<dbReference type="InterPro" id="IPR021390">
    <property type="entry name" value="DUF3025"/>
</dbReference>
<dbReference type="AlphaFoldDB" id="A0A370DG60"/>
<comment type="caution">
    <text evidence="1">The sequence shown here is derived from an EMBL/GenBank/DDBJ whole genome shotgun (WGS) entry which is preliminary data.</text>
</comment>
<sequence length="258" mass="30607">MTIKDQWNTSIFHSSPIIRQLQSLTNNFGQFNDWPTINEYSELFNKKDVGIKPVPQSTSINSFEDQYEPRVYLKNELQTRTYNWHDFFNALIWLKFPKTKKTLNKIHYKQAIKRPVGSNRSTLENRITQFDECGAIIITNNRKMLDLIKNHQWHELFISNQNEFENNLRCVIFGHAMFEKAINPYIGMTCHCILLEDQLLLDDINNDNYKDLDEKLANIWENQISSNPQKFNALPLLGIPGYWPVQNEDFYTNTNYFR</sequence>
<organism evidence="1 2">
    <name type="scientific">endosymbiont of Galathealinum brachiosum</name>
    <dbReference type="NCBI Taxonomy" id="2200906"/>
    <lineage>
        <taxon>Bacteria</taxon>
        <taxon>Pseudomonadati</taxon>
        <taxon>Pseudomonadota</taxon>
        <taxon>Gammaproteobacteria</taxon>
        <taxon>sulfur-oxidizing symbionts</taxon>
    </lineage>
</organism>
<evidence type="ECO:0000313" key="2">
    <source>
        <dbReference type="Proteomes" id="UP000254266"/>
    </source>
</evidence>
<dbReference type="Proteomes" id="UP000254266">
    <property type="component" value="Unassembled WGS sequence"/>
</dbReference>
<protein>
    <recommendedName>
        <fullName evidence="3">DUF3025 domain-containing protein</fullName>
    </recommendedName>
</protein>
<name>A0A370DG60_9GAMM</name>
<evidence type="ECO:0000313" key="1">
    <source>
        <dbReference type="EMBL" id="RDH83908.1"/>
    </source>
</evidence>
<keyword evidence="2" id="KW-1185">Reference proteome</keyword>